<gene>
    <name evidence="12" type="ORF">HERILL_LOCUS2888</name>
</gene>
<dbReference type="GO" id="GO:0003755">
    <property type="term" value="F:peptidyl-prolyl cis-trans isomerase activity"/>
    <property type="evidence" value="ECO:0007669"/>
    <property type="project" value="UniProtKB-KW"/>
</dbReference>
<evidence type="ECO:0000313" key="12">
    <source>
        <dbReference type="EMBL" id="CAD7079684.1"/>
    </source>
</evidence>
<evidence type="ECO:0000256" key="5">
    <source>
        <dbReference type="ARBA" id="ARBA00022490"/>
    </source>
</evidence>
<comment type="subcellular location">
    <subcellularLocation>
        <location evidence="2 10">Cytoplasm</location>
    </subcellularLocation>
</comment>
<evidence type="ECO:0000256" key="7">
    <source>
        <dbReference type="ARBA" id="ARBA00023235"/>
    </source>
</evidence>
<dbReference type="Gene3D" id="1.20.120.1150">
    <property type="match status" value="1"/>
</dbReference>
<protein>
    <recommendedName>
        <fullName evidence="8 10">Serine/threonine-protein phosphatase 2A activator</fullName>
        <ecNumber evidence="4 10">5.2.1.8</ecNumber>
    </recommendedName>
    <alternativeName>
        <fullName evidence="9 10">Phosphotyrosyl phosphatase activator</fullName>
    </alternativeName>
</protein>
<evidence type="ECO:0000256" key="9">
    <source>
        <dbReference type="ARBA" id="ARBA00044820"/>
    </source>
</evidence>
<dbReference type="Pfam" id="PF03095">
    <property type="entry name" value="PTPA"/>
    <property type="match status" value="1"/>
</dbReference>
<dbReference type="InterPro" id="IPR043170">
    <property type="entry name" value="PTPA_C_lid"/>
</dbReference>
<comment type="catalytic activity">
    <reaction evidence="1 10">
        <text>[protein]-peptidylproline (omega=180) = [protein]-peptidylproline (omega=0)</text>
        <dbReference type="Rhea" id="RHEA:16237"/>
        <dbReference type="Rhea" id="RHEA-COMP:10747"/>
        <dbReference type="Rhea" id="RHEA-COMP:10748"/>
        <dbReference type="ChEBI" id="CHEBI:83833"/>
        <dbReference type="ChEBI" id="CHEBI:83834"/>
        <dbReference type="EC" id="5.2.1.8"/>
    </reaction>
</comment>
<dbReference type="GO" id="GO:0005737">
    <property type="term" value="C:cytoplasm"/>
    <property type="evidence" value="ECO:0007669"/>
    <property type="project" value="UniProtKB-SubCell"/>
</dbReference>
<evidence type="ECO:0000313" key="13">
    <source>
        <dbReference type="Proteomes" id="UP000594454"/>
    </source>
</evidence>
<keyword evidence="7 10" id="KW-0413">Isomerase</keyword>
<comment type="similarity">
    <text evidence="3 10">Belongs to the PTPA-type PPIase family.</text>
</comment>
<name>A0A7R8UFM2_HERIL</name>
<keyword evidence="13" id="KW-1185">Reference proteome</keyword>
<dbReference type="FunCoup" id="A0A7R8UFM2">
    <property type="interactions" value="1551"/>
</dbReference>
<comment type="function">
    <text evidence="10">PPIases accelerate the folding of proteins. It catalyzes the cis-trans isomerization of proline imidic peptide bonds in oligopeptides.</text>
</comment>
<dbReference type="EMBL" id="LR899009">
    <property type="protein sequence ID" value="CAD7079684.1"/>
    <property type="molecule type" value="Genomic_DNA"/>
</dbReference>
<sequence length="362" mass="40949">MGDDPTASEVAGDSRESTPTFKVPESTEHTYAVPTKCVKTEGDMMVWMRSEAYYDIVGFINGISLAIQGKKLTDDCPMSATMRNLLEVFTKLNALIDATPPIAQPQRFGNKAYRDWFKKMQDNAFDYLCTALPPQFKRAVPEIVVYFTESFGNATRIDYGTGHELSFIMFLCCLFKIEALIENDNVACALKLFNTYLVFVRRLQLTYRMEPAGSHGVWSLDDYQFVPFIWGSAQFAVNSPIDPHKFLDEEVIQQYKNHYMFISCIDYICQVKTGHFAEHSNQLWSISAVQSWSKIHAGLVKMYQKEILSKFPVVQHILFGSLMTFKPVKPGTVLSSVRLGMLPDMSKKPMPTKLGSGDMGAH</sequence>
<dbReference type="PANTHER" id="PTHR10012">
    <property type="entry name" value="SERINE/THREONINE-PROTEIN PHOSPHATASE 2A REGULATORY SUBUNIT B"/>
    <property type="match status" value="1"/>
</dbReference>
<organism evidence="12 13">
    <name type="scientific">Hermetia illucens</name>
    <name type="common">Black soldier fly</name>
    <dbReference type="NCBI Taxonomy" id="343691"/>
    <lineage>
        <taxon>Eukaryota</taxon>
        <taxon>Metazoa</taxon>
        <taxon>Ecdysozoa</taxon>
        <taxon>Arthropoda</taxon>
        <taxon>Hexapoda</taxon>
        <taxon>Insecta</taxon>
        <taxon>Pterygota</taxon>
        <taxon>Neoptera</taxon>
        <taxon>Endopterygota</taxon>
        <taxon>Diptera</taxon>
        <taxon>Brachycera</taxon>
        <taxon>Stratiomyomorpha</taxon>
        <taxon>Stratiomyidae</taxon>
        <taxon>Hermetiinae</taxon>
        <taxon>Hermetia</taxon>
    </lineage>
</organism>
<dbReference type="PANTHER" id="PTHR10012:SF0">
    <property type="entry name" value="SERINE_THREONINE-PROTEIN PHOSPHATASE 2A ACTIVATOR"/>
    <property type="match status" value="1"/>
</dbReference>
<evidence type="ECO:0000256" key="6">
    <source>
        <dbReference type="ARBA" id="ARBA00023110"/>
    </source>
</evidence>
<reference evidence="12 13" key="1">
    <citation type="submission" date="2020-11" db="EMBL/GenBank/DDBJ databases">
        <authorList>
            <person name="Wallbank WR R."/>
            <person name="Pardo Diaz C."/>
            <person name="Kozak K."/>
            <person name="Martin S."/>
            <person name="Jiggins C."/>
            <person name="Moest M."/>
            <person name="Warren A I."/>
            <person name="Generalovic N T."/>
            <person name="Byers J.R.P. K."/>
            <person name="Montejo-Kovacevich G."/>
            <person name="Yen C E."/>
        </authorList>
    </citation>
    <scope>NUCLEOTIDE SEQUENCE [LARGE SCALE GENOMIC DNA]</scope>
</reference>
<keyword evidence="5 10" id="KW-0963">Cytoplasm</keyword>
<evidence type="ECO:0000256" key="10">
    <source>
        <dbReference type="RuleBase" id="RU361210"/>
    </source>
</evidence>
<evidence type="ECO:0000256" key="1">
    <source>
        <dbReference type="ARBA" id="ARBA00000971"/>
    </source>
</evidence>
<evidence type="ECO:0000256" key="8">
    <source>
        <dbReference type="ARBA" id="ARBA00044786"/>
    </source>
</evidence>
<dbReference type="OMA" id="SWIKINA"/>
<dbReference type="OrthoDB" id="16120at2759"/>
<evidence type="ECO:0000256" key="4">
    <source>
        <dbReference type="ARBA" id="ARBA00013194"/>
    </source>
</evidence>
<dbReference type="GO" id="GO:0008160">
    <property type="term" value="F:protein tyrosine phosphatase activator activity"/>
    <property type="evidence" value="ECO:0007669"/>
    <property type="project" value="TreeGrafter"/>
</dbReference>
<dbReference type="AlphaFoldDB" id="A0A7R8UFM2"/>
<dbReference type="Proteomes" id="UP000594454">
    <property type="component" value="Chromosome 1"/>
</dbReference>
<dbReference type="PIRSF" id="PIRSF016325">
    <property type="entry name" value="Phstyr_phstse_ac"/>
    <property type="match status" value="1"/>
</dbReference>
<evidence type="ECO:0000256" key="11">
    <source>
        <dbReference type="SAM" id="MobiDB-lite"/>
    </source>
</evidence>
<dbReference type="GO" id="GO:0007052">
    <property type="term" value="P:mitotic spindle organization"/>
    <property type="evidence" value="ECO:0007669"/>
    <property type="project" value="TreeGrafter"/>
</dbReference>
<dbReference type="SUPFAM" id="SSF140984">
    <property type="entry name" value="PTPA-like"/>
    <property type="match status" value="1"/>
</dbReference>
<dbReference type="EC" id="5.2.1.8" evidence="4 10"/>
<dbReference type="CDD" id="cd04087">
    <property type="entry name" value="PTPA"/>
    <property type="match status" value="1"/>
</dbReference>
<keyword evidence="6 10" id="KW-0697">Rotamase</keyword>
<dbReference type="InterPro" id="IPR037218">
    <property type="entry name" value="PTPA_sf"/>
</dbReference>
<dbReference type="GO" id="GO:0000159">
    <property type="term" value="C:protein phosphatase type 2A complex"/>
    <property type="evidence" value="ECO:0007669"/>
    <property type="project" value="TreeGrafter"/>
</dbReference>
<dbReference type="InterPro" id="IPR004327">
    <property type="entry name" value="Phstyr_phstse_ac"/>
</dbReference>
<dbReference type="GO" id="GO:0005634">
    <property type="term" value="C:nucleus"/>
    <property type="evidence" value="ECO:0007669"/>
    <property type="project" value="TreeGrafter"/>
</dbReference>
<feature type="region of interest" description="Disordered" evidence="11">
    <location>
        <begin position="1"/>
        <end position="26"/>
    </location>
</feature>
<dbReference type="InParanoid" id="A0A7R8UFM2"/>
<evidence type="ECO:0000256" key="2">
    <source>
        <dbReference type="ARBA" id="ARBA00004496"/>
    </source>
</evidence>
<dbReference type="FunFam" id="1.20.120.1150:FF:000002">
    <property type="entry name" value="Serine/threonine-protein phosphatase 2A activator"/>
    <property type="match status" value="1"/>
</dbReference>
<evidence type="ECO:0000256" key="3">
    <source>
        <dbReference type="ARBA" id="ARBA00011019"/>
    </source>
</evidence>
<accession>A0A7R8UFM2</accession>
<proteinExistence type="inferred from homology"/>